<organism evidence="2 3">
    <name type="scientific">Trypanosoma theileri</name>
    <dbReference type="NCBI Taxonomy" id="67003"/>
    <lineage>
        <taxon>Eukaryota</taxon>
        <taxon>Discoba</taxon>
        <taxon>Euglenozoa</taxon>
        <taxon>Kinetoplastea</taxon>
        <taxon>Metakinetoplastina</taxon>
        <taxon>Trypanosomatida</taxon>
        <taxon>Trypanosomatidae</taxon>
        <taxon>Trypanosoma</taxon>
    </lineage>
</organism>
<dbReference type="InterPro" id="IPR001849">
    <property type="entry name" value="PH_domain"/>
</dbReference>
<dbReference type="PROSITE" id="PS50003">
    <property type="entry name" value="PH_DOMAIN"/>
    <property type="match status" value="1"/>
</dbReference>
<gene>
    <name evidence="2" type="ORF">TM35_000053830</name>
</gene>
<dbReference type="Proteomes" id="UP000192257">
    <property type="component" value="Unassembled WGS sequence"/>
</dbReference>
<dbReference type="VEuPathDB" id="TriTrypDB:TM35_000053830"/>
<dbReference type="EMBL" id="NBCO01000005">
    <property type="protein sequence ID" value="ORC91787.1"/>
    <property type="molecule type" value="Genomic_DNA"/>
</dbReference>
<dbReference type="AlphaFoldDB" id="A0A1X0P4C2"/>
<reference evidence="2 3" key="1">
    <citation type="submission" date="2017-03" db="EMBL/GenBank/DDBJ databases">
        <title>An alternative strategy for trypanosome survival in the mammalian bloodstream revealed through genome and transcriptome analysis of the ubiquitous bovine parasite Trypanosoma (Megatrypanum) theileri.</title>
        <authorList>
            <person name="Kelly S."/>
            <person name="Ivens A."/>
            <person name="Mott A."/>
            <person name="O'Neill E."/>
            <person name="Emms D."/>
            <person name="Macleod O."/>
            <person name="Voorheis P."/>
            <person name="Matthews J."/>
            <person name="Matthews K."/>
            <person name="Carrington M."/>
        </authorList>
    </citation>
    <scope>NUCLEOTIDE SEQUENCE [LARGE SCALE GENOMIC DNA]</scope>
    <source>
        <strain evidence="2">Edinburgh</strain>
    </source>
</reference>
<evidence type="ECO:0000259" key="1">
    <source>
        <dbReference type="PROSITE" id="PS50003"/>
    </source>
</evidence>
<keyword evidence="3" id="KW-1185">Reference proteome</keyword>
<dbReference type="OrthoDB" id="260220at2759"/>
<dbReference type="SMART" id="SM00233">
    <property type="entry name" value="PH"/>
    <property type="match status" value="1"/>
</dbReference>
<sequence>MSFSSLQMTSAHVVMVNGLPQCEGWLEKYSVGGGLFSTHDWQKRYVIVTREGIGYMHHQPEQSLSPSSAHCFIPFEEPHRKKDGTKQRPVYLLRHVAPFMHPEISSKVRGVLSTPSSGSEKSDDVYYFAISFTRGRRRLFLLFRCRTLQDHVVWTSVLSAYIPVGSLSTIVPVPHPLEAHHYTTNNGEFLGPRRKSFKLKGYHPIEKVYGFLYRKDPDPCPPRELKQINKRVLEWDEGEKTRWLDVYKDDTSSPEKTLSLSESNEEEWSKLLYITSELDAACEVDSVDSACSDVAAEEPVKSEE</sequence>
<evidence type="ECO:0000313" key="2">
    <source>
        <dbReference type="EMBL" id="ORC91787.1"/>
    </source>
</evidence>
<protein>
    <recommendedName>
        <fullName evidence="1">PH domain-containing protein</fullName>
    </recommendedName>
</protein>
<dbReference type="RefSeq" id="XP_028885853.1">
    <property type="nucleotide sequence ID" value="XM_029023038.1"/>
</dbReference>
<accession>A0A1X0P4C2</accession>
<dbReference type="GeneID" id="39982818"/>
<dbReference type="InterPro" id="IPR011993">
    <property type="entry name" value="PH-like_dom_sf"/>
</dbReference>
<feature type="domain" description="PH" evidence="1">
    <location>
        <begin position="19"/>
        <end position="163"/>
    </location>
</feature>
<comment type="caution">
    <text evidence="2">The sequence shown here is derived from an EMBL/GenBank/DDBJ whole genome shotgun (WGS) entry which is preliminary data.</text>
</comment>
<dbReference type="SUPFAM" id="SSF50729">
    <property type="entry name" value="PH domain-like"/>
    <property type="match status" value="1"/>
</dbReference>
<proteinExistence type="predicted"/>
<evidence type="ECO:0000313" key="3">
    <source>
        <dbReference type="Proteomes" id="UP000192257"/>
    </source>
</evidence>
<name>A0A1X0P4C2_9TRYP</name>
<dbReference type="Gene3D" id="2.30.29.30">
    <property type="entry name" value="Pleckstrin-homology domain (PH domain)/Phosphotyrosine-binding domain (PTB)"/>
    <property type="match status" value="1"/>
</dbReference>